<proteinExistence type="predicted"/>
<dbReference type="Pfam" id="PF13302">
    <property type="entry name" value="Acetyltransf_3"/>
    <property type="match status" value="1"/>
</dbReference>
<dbReference type="PROSITE" id="PS51186">
    <property type="entry name" value="GNAT"/>
    <property type="match status" value="1"/>
</dbReference>
<dbReference type="InterPro" id="IPR051908">
    <property type="entry name" value="Ribosomal_N-acetyltransferase"/>
</dbReference>
<dbReference type="RefSeq" id="WP_129891622.1">
    <property type="nucleotide sequence ID" value="NZ_CP035758.1"/>
</dbReference>
<organism evidence="2 3">
    <name type="scientific">Ktedonosporobacter rubrisoli</name>
    <dbReference type="NCBI Taxonomy" id="2509675"/>
    <lineage>
        <taxon>Bacteria</taxon>
        <taxon>Bacillati</taxon>
        <taxon>Chloroflexota</taxon>
        <taxon>Ktedonobacteria</taxon>
        <taxon>Ktedonobacterales</taxon>
        <taxon>Ktedonosporobacteraceae</taxon>
        <taxon>Ktedonosporobacter</taxon>
    </lineage>
</organism>
<dbReference type="InterPro" id="IPR000182">
    <property type="entry name" value="GNAT_dom"/>
</dbReference>
<dbReference type="Proteomes" id="UP000290365">
    <property type="component" value="Chromosome"/>
</dbReference>
<accession>A0A4P6JXR3</accession>
<dbReference type="EMBL" id="CP035758">
    <property type="protein sequence ID" value="QBD80558.1"/>
    <property type="molecule type" value="Genomic_DNA"/>
</dbReference>
<name>A0A4P6JXR3_KTERU</name>
<dbReference type="OrthoDB" id="9784707at2"/>
<keyword evidence="3" id="KW-1185">Reference proteome</keyword>
<sequence>MAIPPLHQRLDNYSVLRPLDERDAQEIFELVERNRPHLRAWLPWLDVTRTADDERVFLRSLAAQYASNNSFSCAILYKGKIAGTVSYHPINWSNRKVELGYWLAEEFQGKGLMTRACQAMITYAFHTMKLNKVEIRCATENVRSRAIPERLGFKEEGLIRQAEWLYDHYVDLVVYGLLASEWPPK</sequence>
<dbReference type="PANTHER" id="PTHR43441">
    <property type="entry name" value="RIBOSOMAL-PROTEIN-SERINE ACETYLTRANSFERASE"/>
    <property type="match status" value="1"/>
</dbReference>
<dbReference type="GO" id="GO:1990189">
    <property type="term" value="F:protein N-terminal-serine acetyltransferase activity"/>
    <property type="evidence" value="ECO:0007669"/>
    <property type="project" value="TreeGrafter"/>
</dbReference>
<protein>
    <submittedName>
        <fullName evidence="2">N-acetyltransferase</fullName>
    </submittedName>
</protein>
<evidence type="ECO:0000313" key="3">
    <source>
        <dbReference type="Proteomes" id="UP000290365"/>
    </source>
</evidence>
<evidence type="ECO:0000313" key="2">
    <source>
        <dbReference type="EMBL" id="QBD80558.1"/>
    </source>
</evidence>
<dbReference type="KEGG" id="kbs:EPA93_33145"/>
<feature type="domain" description="N-acetyltransferase" evidence="1">
    <location>
        <begin position="14"/>
        <end position="171"/>
    </location>
</feature>
<dbReference type="Gene3D" id="3.40.630.30">
    <property type="match status" value="1"/>
</dbReference>
<dbReference type="InterPro" id="IPR016181">
    <property type="entry name" value="Acyl_CoA_acyltransferase"/>
</dbReference>
<dbReference type="SUPFAM" id="SSF55729">
    <property type="entry name" value="Acyl-CoA N-acyltransferases (Nat)"/>
    <property type="match status" value="1"/>
</dbReference>
<dbReference type="CDD" id="cd04301">
    <property type="entry name" value="NAT_SF"/>
    <property type="match status" value="1"/>
</dbReference>
<keyword evidence="2" id="KW-0808">Transferase</keyword>
<dbReference type="PANTHER" id="PTHR43441:SF12">
    <property type="entry name" value="RIBOSOMAL N-ACETYLTRANSFERASE YDAF-RELATED"/>
    <property type="match status" value="1"/>
</dbReference>
<dbReference type="AlphaFoldDB" id="A0A4P6JXR3"/>
<evidence type="ECO:0000259" key="1">
    <source>
        <dbReference type="PROSITE" id="PS51186"/>
    </source>
</evidence>
<gene>
    <name evidence="2" type="ORF">EPA93_33145</name>
</gene>
<dbReference type="GO" id="GO:0005737">
    <property type="term" value="C:cytoplasm"/>
    <property type="evidence" value="ECO:0007669"/>
    <property type="project" value="TreeGrafter"/>
</dbReference>
<dbReference type="GO" id="GO:0008999">
    <property type="term" value="F:protein-N-terminal-alanine acetyltransferase activity"/>
    <property type="evidence" value="ECO:0007669"/>
    <property type="project" value="TreeGrafter"/>
</dbReference>
<reference evidence="2 3" key="1">
    <citation type="submission" date="2019-01" db="EMBL/GenBank/DDBJ databases">
        <title>Ktedonosporobacter rubrisoli SCAWS-G2.</title>
        <authorList>
            <person name="Huang Y."/>
            <person name="Yan B."/>
        </authorList>
    </citation>
    <scope>NUCLEOTIDE SEQUENCE [LARGE SCALE GENOMIC DNA]</scope>
    <source>
        <strain evidence="2 3">SCAWS-G2</strain>
    </source>
</reference>